<sequence>MEKLHFDIDIDAPAVAVFNAITDKKKYVEWSSAFNPTSTFEGGWEKGDKIHFIGTNKEGKKEGMVSRIKENIPYKQISIQHLGFLDGDKEITEGPGIEKWANAMEEYFLEETNGKTKFSVSMDITEDFKDYMSNTWPKALEKLKEVAERG</sequence>
<protein>
    <submittedName>
        <fullName evidence="3">SRPBCC domain-containing protein</fullName>
    </submittedName>
</protein>
<evidence type="ECO:0000259" key="2">
    <source>
        <dbReference type="Pfam" id="PF08327"/>
    </source>
</evidence>
<evidence type="ECO:0000256" key="1">
    <source>
        <dbReference type="ARBA" id="ARBA00006817"/>
    </source>
</evidence>
<reference evidence="3" key="1">
    <citation type="submission" date="2022-01" db="EMBL/GenBank/DDBJ databases">
        <authorList>
            <person name="Jo J.-H."/>
            <person name="Im W.-T."/>
        </authorList>
    </citation>
    <scope>NUCLEOTIDE SEQUENCE</scope>
    <source>
        <strain evidence="3">NA20</strain>
    </source>
</reference>
<dbReference type="EMBL" id="JAKLTR010000001">
    <property type="protein sequence ID" value="MCG2612933.1"/>
    <property type="molecule type" value="Genomic_DNA"/>
</dbReference>
<proteinExistence type="inferred from homology"/>
<dbReference type="RefSeq" id="WP_237868159.1">
    <property type="nucleotide sequence ID" value="NZ_JAKLTR010000001.1"/>
</dbReference>
<evidence type="ECO:0000313" key="4">
    <source>
        <dbReference type="Proteomes" id="UP001165367"/>
    </source>
</evidence>
<dbReference type="InterPro" id="IPR023393">
    <property type="entry name" value="START-like_dom_sf"/>
</dbReference>
<dbReference type="Proteomes" id="UP001165367">
    <property type="component" value="Unassembled WGS sequence"/>
</dbReference>
<dbReference type="SUPFAM" id="SSF55961">
    <property type="entry name" value="Bet v1-like"/>
    <property type="match status" value="1"/>
</dbReference>
<dbReference type="Gene3D" id="3.30.530.20">
    <property type="match status" value="1"/>
</dbReference>
<dbReference type="CDD" id="cd07814">
    <property type="entry name" value="SRPBCC_CalC_Aha1-like"/>
    <property type="match status" value="1"/>
</dbReference>
<dbReference type="Pfam" id="PF08327">
    <property type="entry name" value="AHSA1"/>
    <property type="match status" value="1"/>
</dbReference>
<comment type="similarity">
    <text evidence="1">Belongs to the AHA1 family.</text>
</comment>
<keyword evidence="4" id="KW-1185">Reference proteome</keyword>
<evidence type="ECO:0000313" key="3">
    <source>
        <dbReference type="EMBL" id="MCG2612933.1"/>
    </source>
</evidence>
<gene>
    <name evidence="3" type="ORF">LZZ85_01535</name>
</gene>
<dbReference type="InterPro" id="IPR013538">
    <property type="entry name" value="ASHA1/2-like_C"/>
</dbReference>
<name>A0ABS9KKT8_9BACT</name>
<comment type="caution">
    <text evidence="3">The sequence shown here is derived from an EMBL/GenBank/DDBJ whole genome shotgun (WGS) entry which is preliminary data.</text>
</comment>
<feature type="domain" description="Activator of Hsp90 ATPase homologue 1/2-like C-terminal" evidence="2">
    <location>
        <begin position="11"/>
        <end position="147"/>
    </location>
</feature>
<accession>A0ABS9KKT8</accession>
<organism evidence="3 4">
    <name type="scientific">Terrimonas ginsenosidimutans</name>
    <dbReference type="NCBI Taxonomy" id="2908004"/>
    <lineage>
        <taxon>Bacteria</taxon>
        <taxon>Pseudomonadati</taxon>
        <taxon>Bacteroidota</taxon>
        <taxon>Chitinophagia</taxon>
        <taxon>Chitinophagales</taxon>
        <taxon>Chitinophagaceae</taxon>
        <taxon>Terrimonas</taxon>
    </lineage>
</organism>